<evidence type="ECO:0000256" key="2">
    <source>
        <dbReference type="SAM" id="MobiDB-lite"/>
    </source>
</evidence>
<dbReference type="CDD" id="cd01089">
    <property type="entry name" value="PA2G4-like"/>
    <property type="match status" value="1"/>
</dbReference>
<accession>A0A9N8VGN8</accession>
<dbReference type="Pfam" id="PF00557">
    <property type="entry name" value="Peptidase_M24"/>
    <property type="match status" value="1"/>
</dbReference>
<protein>
    <submittedName>
        <fullName evidence="5">4315_t:CDS:1</fullName>
    </submittedName>
</protein>
<dbReference type="InterPro" id="IPR036005">
    <property type="entry name" value="Creatinase/aminopeptidase-like"/>
</dbReference>
<dbReference type="InterPro" id="IPR047113">
    <property type="entry name" value="PA2G4/ARX1"/>
</dbReference>
<organism evidence="5 6">
    <name type="scientific">Ambispora leptoticha</name>
    <dbReference type="NCBI Taxonomy" id="144679"/>
    <lineage>
        <taxon>Eukaryota</taxon>
        <taxon>Fungi</taxon>
        <taxon>Fungi incertae sedis</taxon>
        <taxon>Mucoromycota</taxon>
        <taxon>Glomeromycotina</taxon>
        <taxon>Glomeromycetes</taxon>
        <taxon>Archaeosporales</taxon>
        <taxon>Ambisporaceae</taxon>
        <taxon>Ambispora</taxon>
    </lineage>
</organism>
<comment type="caution">
    <text evidence="5">The sequence shown here is derived from an EMBL/GenBank/DDBJ whole genome shotgun (WGS) entry which is preliminary data.</text>
</comment>
<name>A0A9N8VGN8_9GLOM</name>
<dbReference type="SUPFAM" id="SSF46785">
    <property type="entry name" value="Winged helix' DNA-binding domain"/>
    <property type="match status" value="1"/>
</dbReference>
<evidence type="ECO:0000259" key="4">
    <source>
        <dbReference type="Pfam" id="PF00557"/>
    </source>
</evidence>
<keyword evidence="6" id="KW-1185">Reference proteome</keyword>
<dbReference type="InterPro" id="IPR036388">
    <property type="entry name" value="WH-like_DNA-bd_sf"/>
</dbReference>
<dbReference type="PANTHER" id="PTHR10804:SF11">
    <property type="entry name" value="PROLIFERATION-ASSOCIATED PROTEIN 2G4"/>
    <property type="match status" value="1"/>
</dbReference>
<dbReference type="Proteomes" id="UP000789508">
    <property type="component" value="Unassembled WGS sequence"/>
</dbReference>
<dbReference type="EMBL" id="CAJVPS010000121">
    <property type="protein sequence ID" value="CAG8454550.1"/>
    <property type="molecule type" value="Genomic_DNA"/>
</dbReference>
<dbReference type="InterPro" id="IPR000994">
    <property type="entry name" value="Pept_M24"/>
</dbReference>
<feature type="domain" description="Peptidase M24" evidence="4">
    <location>
        <begin position="98"/>
        <end position="235"/>
    </location>
</feature>
<proteinExistence type="inferred from homology"/>
<dbReference type="Gene3D" id="3.90.230.10">
    <property type="entry name" value="Creatinase/methionine aminopeptidase superfamily"/>
    <property type="match status" value="1"/>
</dbReference>
<feature type="transmembrane region" description="Helical" evidence="3">
    <location>
        <begin position="52"/>
        <end position="69"/>
    </location>
</feature>
<dbReference type="OrthoDB" id="5876363at2759"/>
<comment type="similarity">
    <text evidence="1">Belongs to the peptidase M24 family.</text>
</comment>
<dbReference type="NCBIfam" id="TIGR00495">
    <property type="entry name" value="crvDNA_42K"/>
    <property type="match status" value="1"/>
</dbReference>
<keyword evidence="3" id="KW-0472">Membrane</keyword>
<evidence type="ECO:0000256" key="3">
    <source>
        <dbReference type="SAM" id="Phobius"/>
    </source>
</evidence>
<keyword evidence="3" id="KW-0812">Transmembrane</keyword>
<dbReference type="FunFam" id="1.10.10.10:FF:000029">
    <property type="entry name" value="Proliferation-associated 2G4, a"/>
    <property type="match status" value="1"/>
</dbReference>
<evidence type="ECO:0000313" key="6">
    <source>
        <dbReference type="Proteomes" id="UP000789508"/>
    </source>
</evidence>
<dbReference type="Gene3D" id="1.10.10.10">
    <property type="entry name" value="Winged helix-like DNA-binding domain superfamily/Winged helix DNA-binding domain"/>
    <property type="match status" value="1"/>
</dbReference>
<sequence length="449" mass="49362">MGDKNNTAEPLTPENQEVLNKYTIAAEISNRTSHVIHEGCVAFRKWDTYSDVLLFSLYISNAAFVIFLSKSDYPGVLKKVVSAAVDGAKIIDLCKLGDKEIEDSVKVLFVKQKIPKGIGFPTCVSVNNIICHFSPLPSDPEAAATLKNGDLVKIQLGSHIDGYAAITATTFVVGATKENPVTGRKADVITAAHLAAEAAARLIKPGLPNMAVTETIQKIAREFDTNSLEGMLSHQLEKNEIEGKKQIILNPNEGQKREFEKIEFAENEVYGVDILISTGEGKPKNSHVRTTVYKKTDTTYSLKMKTSREVLNEIRTKFGSFPFPLSSLPDEKKARLGIQECATHDLVSSYHVYQEKEDEYVAQFFFTIILTKNGPLRITNTLYDPDVIKSDKKLEDEEIIKLLATNLRPKKKNKKKKATAGEPSATSAEKGGDEENGVTTAPGEAPGDE</sequence>
<reference evidence="5" key="1">
    <citation type="submission" date="2021-06" db="EMBL/GenBank/DDBJ databases">
        <authorList>
            <person name="Kallberg Y."/>
            <person name="Tangrot J."/>
            <person name="Rosling A."/>
        </authorList>
    </citation>
    <scope>NUCLEOTIDE SEQUENCE</scope>
    <source>
        <strain evidence="5">FL130A</strain>
    </source>
</reference>
<gene>
    <name evidence="5" type="ORF">ALEPTO_LOCUS1204</name>
</gene>
<dbReference type="InterPro" id="IPR004545">
    <property type="entry name" value="PA2G4"/>
</dbReference>
<dbReference type="AlphaFoldDB" id="A0A9N8VGN8"/>
<dbReference type="PANTHER" id="PTHR10804">
    <property type="entry name" value="PROTEASE FAMILY M24 METHIONYL AMINOPEPTIDASE, AMINOPEPTIDASE P"/>
    <property type="match status" value="1"/>
</dbReference>
<feature type="region of interest" description="Disordered" evidence="2">
    <location>
        <begin position="410"/>
        <end position="449"/>
    </location>
</feature>
<keyword evidence="3" id="KW-1133">Transmembrane helix</keyword>
<dbReference type="SUPFAM" id="SSF55920">
    <property type="entry name" value="Creatinase/aminopeptidase"/>
    <property type="match status" value="1"/>
</dbReference>
<evidence type="ECO:0000256" key="1">
    <source>
        <dbReference type="ARBA" id="ARBA00007319"/>
    </source>
</evidence>
<dbReference type="InterPro" id="IPR036390">
    <property type="entry name" value="WH_DNA-bd_sf"/>
</dbReference>
<evidence type="ECO:0000313" key="5">
    <source>
        <dbReference type="EMBL" id="CAG8454550.1"/>
    </source>
</evidence>